<evidence type="ECO:0000313" key="2">
    <source>
        <dbReference type="Proteomes" id="UP001150266"/>
    </source>
</evidence>
<keyword evidence="2" id="KW-1185">Reference proteome</keyword>
<name>A0A9W9A5T5_9AGAR</name>
<proteinExistence type="predicted"/>
<organism evidence="1 2">
    <name type="scientific">Lentinula aciculospora</name>
    <dbReference type="NCBI Taxonomy" id="153920"/>
    <lineage>
        <taxon>Eukaryota</taxon>
        <taxon>Fungi</taxon>
        <taxon>Dikarya</taxon>
        <taxon>Basidiomycota</taxon>
        <taxon>Agaricomycotina</taxon>
        <taxon>Agaricomycetes</taxon>
        <taxon>Agaricomycetidae</taxon>
        <taxon>Agaricales</taxon>
        <taxon>Marasmiineae</taxon>
        <taxon>Omphalotaceae</taxon>
        <taxon>Lentinula</taxon>
    </lineage>
</organism>
<gene>
    <name evidence="1" type="ORF">J3R30DRAFT_648578</name>
</gene>
<dbReference type="Proteomes" id="UP001150266">
    <property type="component" value="Unassembled WGS sequence"/>
</dbReference>
<accession>A0A9W9A5T5</accession>
<comment type="caution">
    <text evidence="1">The sequence shown here is derived from an EMBL/GenBank/DDBJ whole genome shotgun (WGS) entry which is preliminary data.</text>
</comment>
<dbReference type="EMBL" id="JAOTPV010000016">
    <property type="protein sequence ID" value="KAJ4474235.1"/>
    <property type="molecule type" value="Genomic_DNA"/>
</dbReference>
<sequence length="159" mass="18177">MSFGYYRTAPARLGSRLCYSWRWFCAFFALNSNLAAYQKVSERKTGQDSREGKSLDVSLLNPIGRARLGHLIQYLIPTGRQSIIAWRPFFPSSHFCSTRFRAGLCSLFFLSRNFTRCLNSLSSLSCAPNVKHLPRCSAIIFPIDSIGHQSRRSPYLVWK</sequence>
<evidence type="ECO:0000313" key="1">
    <source>
        <dbReference type="EMBL" id="KAJ4474235.1"/>
    </source>
</evidence>
<reference evidence="1" key="1">
    <citation type="submission" date="2022-08" db="EMBL/GenBank/DDBJ databases">
        <title>A Global Phylogenomic Analysis of the Shiitake Genus Lentinula.</title>
        <authorList>
            <consortium name="DOE Joint Genome Institute"/>
            <person name="Sierra-Patev S."/>
            <person name="Min B."/>
            <person name="Naranjo-Ortiz M."/>
            <person name="Looney B."/>
            <person name="Konkel Z."/>
            <person name="Slot J.C."/>
            <person name="Sakamoto Y."/>
            <person name="Steenwyk J.L."/>
            <person name="Rokas A."/>
            <person name="Carro J."/>
            <person name="Camarero S."/>
            <person name="Ferreira P."/>
            <person name="Molpeceres G."/>
            <person name="Ruiz-Duenas F.J."/>
            <person name="Serrano A."/>
            <person name="Henrissat B."/>
            <person name="Drula E."/>
            <person name="Hughes K.W."/>
            <person name="Mata J.L."/>
            <person name="Ishikawa N.K."/>
            <person name="Vargas-Isla R."/>
            <person name="Ushijima S."/>
            <person name="Smith C.A."/>
            <person name="Ahrendt S."/>
            <person name="Andreopoulos W."/>
            <person name="He G."/>
            <person name="Labutti K."/>
            <person name="Lipzen A."/>
            <person name="Ng V."/>
            <person name="Riley R."/>
            <person name="Sandor L."/>
            <person name="Barry K."/>
            <person name="Martinez A.T."/>
            <person name="Xiao Y."/>
            <person name="Gibbons J.G."/>
            <person name="Terashima K."/>
            <person name="Grigoriev I.V."/>
            <person name="Hibbett D.S."/>
        </authorList>
    </citation>
    <scope>NUCLEOTIDE SEQUENCE</scope>
    <source>
        <strain evidence="1">JLM2183</strain>
    </source>
</reference>
<dbReference type="AlphaFoldDB" id="A0A9W9A5T5"/>
<protein>
    <submittedName>
        <fullName evidence="1">Uncharacterized protein</fullName>
    </submittedName>
</protein>